<feature type="region of interest" description="Disordered" evidence="1">
    <location>
        <begin position="98"/>
        <end position="119"/>
    </location>
</feature>
<organism evidence="2 3">
    <name type="scientific">Wuchereria bancrofti</name>
    <dbReference type="NCBI Taxonomy" id="6293"/>
    <lineage>
        <taxon>Eukaryota</taxon>
        <taxon>Metazoa</taxon>
        <taxon>Ecdysozoa</taxon>
        <taxon>Nematoda</taxon>
        <taxon>Chromadorea</taxon>
        <taxon>Rhabditida</taxon>
        <taxon>Spirurina</taxon>
        <taxon>Spiruromorpha</taxon>
        <taxon>Filarioidea</taxon>
        <taxon>Onchocercidae</taxon>
        <taxon>Wuchereria</taxon>
    </lineage>
</organism>
<dbReference type="InParanoid" id="A0A3P7ECZ9"/>
<dbReference type="AlphaFoldDB" id="A0A3P7ECZ9"/>
<protein>
    <submittedName>
        <fullName evidence="2">Uncharacterized protein</fullName>
    </submittedName>
</protein>
<dbReference type="EMBL" id="UYWW01005109">
    <property type="protein sequence ID" value="VDM13939.1"/>
    <property type="molecule type" value="Genomic_DNA"/>
</dbReference>
<feature type="region of interest" description="Disordered" evidence="1">
    <location>
        <begin position="153"/>
        <end position="195"/>
    </location>
</feature>
<feature type="compositionally biased region" description="Polar residues" evidence="1">
    <location>
        <begin position="32"/>
        <end position="41"/>
    </location>
</feature>
<gene>
    <name evidence="2" type="ORF">WBA_LOCUS7325</name>
</gene>
<keyword evidence="3" id="KW-1185">Reference proteome</keyword>
<evidence type="ECO:0000313" key="2">
    <source>
        <dbReference type="EMBL" id="VDM13939.1"/>
    </source>
</evidence>
<dbReference type="OrthoDB" id="10461350at2759"/>
<proteinExistence type="predicted"/>
<feature type="compositionally biased region" description="Polar residues" evidence="1">
    <location>
        <begin position="153"/>
        <end position="175"/>
    </location>
</feature>
<evidence type="ECO:0000313" key="3">
    <source>
        <dbReference type="Proteomes" id="UP000270924"/>
    </source>
</evidence>
<reference evidence="2 3" key="1">
    <citation type="submission" date="2018-11" db="EMBL/GenBank/DDBJ databases">
        <authorList>
            <consortium name="Pathogen Informatics"/>
        </authorList>
    </citation>
    <scope>NUCLEOTIDE SEQUENCE [LARGE SCALE GENOMIC DNA]</scope>
</reference>
<feature type="compositionally biased region" description="Basic and acidic residues" evidence="1">
    <location>
        <begin position="11"/>
        <end position="22"/>
    </location>
</feature>
<accession>A0A3P7ECZ9</accession>
<name>A0A3P7ECZ9_WUCBA</name>
<feature type="compositionally biased region" description="Polar residues" evidence="1">
    <location>
        <begin position="101"/>
        <end position="119"/>
    </location>
</feature>
<sequence>MDSYTNVWRNADGELKTGDDNVRYPSIRDAQGETSSSLNPNTDDIITYMHFPGSQQNAVPIYFHQLTLSSDDTSGQHGNAEQSNIYNKHFSDNFNIPDYRGNTNEGSETDAQNKTSSPLNFDTDDIITYMHFPDSQQSCIPIYFHQLTLPSNNTSSQSATDEQSNFNNKHFSDNLNIPDYRGNTSEGSKTGNDELHNDFSISYSSLLSSKREIEKTTLRV</sequence>
<dbReference type="Proteomes" id="UP000270924">
    <property type="component" value="Unassembled WGS sequence"/>
</dbReference>
<evidence type="ECO:0000256" key="1">
    <source>
        <dbReference type="SAM" id="MobiDB-lite"/>
    </source>
</evidence>
<feature type="region of interest" description="Disordered" evidence="1">
    <location>
        <begin position="1"/>
        <end position="41"/>
    </location>
</feature>